<feature type="region of interest" description="Disordered" evidence="1">
    <location>
        <begin position="1"/>
        <end position="48"/>
    </location>
</feature>
<dbReference type="AlphaFoldDB" id="A0A484BIZ5"/>
<gene>
    <name evidence="2" type="ORF">AWZ03_005357</name>
</gene>
<feature type="compositionally biased region" description="Acidic residues" evidence="1">
    <location>
        <begin position="26"/>
        <end position="40"/>
    </location>
</feature>
<evidence type="ECO:0000313" key="3">
    <source>
        <dbReference type="Proteomes" id="UP000295192"/>
    </source>
</evidence>
<keyword evidence="3" id="KW-1185">Reference proteome</keyword>
<protein>
    <submittedName>
        <fullName evidence="2">Uncharacterized protein</fullName>
    </submittedName>
</protein>
<comment type="caution">
    <text evidence="2">The sequence shown here is derived from an EMBL/GenBank/DDBJ whole genome shotgun (WGS) entry which is preliminary data.</text>
</comment>
<dbReference type="Proteomes" id="UP000295192">
    <property type="component" value="Unassembled WGS sequence"/>
</dbReference>
<name>A0A484BIZ5_DRONA</name>
<reference evidence="2 3" key="1">
    <citation type="journal article" date="2019" name="J. Hered.">
        <title>An Improved Genome Assembly for Drosophila navojoa, the Basal Species in the mojavensis Cluster.</title>
        <authorList>
            <person name="Vanderlinde T."/>
            <person name="Dupim E.G."/>
            <person name="Nazario-Yepiz N.O."/>
            <person name="Carvalho A.B."/>
        </authorList>
    </citation>
    <scope>NUCLEOTIDE SEQUENCE [LARGE SCALE GENOMIC DNA]</scope>
    <source>
        <strain evidence="2">Navoj_Jal97</strain>
        <tissue evidence="2">Whole organism</tissue>
    </source>
</reference>
<organism evidence="2 3">
    <name type="scientific">Drosophila navojoa</name>
    <name type="common">Fruit fly</name>
    <dbReference type="NCBI Taxonomy" id="7232"/>
    <lineage>
        <taxon>Eukaryota</taxon>
        <taxon>Metazoa</taxon>
        <taxon>Ecdysozoa</taxon>
        <taxon>Arthropoda</taxon>
        <taxon>Hexapoda</taxon>
        <taxon>Insecta</taxon>
        <taxon>Pterygota</taxon>
        <taxon>Neoptera</taxon>
        <taxon>Endopterygota</taxon>
        <taxon>Diptera</taxon>
        <taxon>Brachycera</taxon>
        <taxon>Muscomorpha</taxon>
        <taxon>Ephydroidea</taxon>
        <taxon>Drosophilidae</taxon>
        <taxon>Drosophila</taxon>
    </lineage>
</organism>
<feature type="compositionally biased region" description="Basic and acidic residues" evidence="1">
    <location>
        <begin position="10"/>
        <end position="22"/>
    </location>
</feature>
<sequence>MTCSAVTDVNVDKELDMAEARQGDNNGDDDDDDDEEEDSSFELSCQPNTRVANRPLLGLWNPAAAGEIREETAEENRFVSSLGAQDTD</sequence>
<proteinExistence type="predicted"/>
<accession>A0A484BIZ5</accession>
<evidence type="ECO:0000313" key="2">
    <source>
        <dbReference type="EMBL" id="TDG48182.1"/>
    </source>
</evidence>
<dbReference type="EMBL" id="LSRL02000035">
    <property type="protein sequence ID" value="TDG48182.1"/>
    <property type="molecule type" value="Genomic_DNA"/>
</dbReference>
<evidence type="ECO:0000256" key="1">
    <source>
        <dbReference type="SAM" id="MobiDB-lite"/>
    </source>
</evidence>